<proteinExistence type="predicted"/>
<dbReference type="RefSeq" id="WP_168976590.1">
    <property type="nucleotide sequence ID" value="NZ_JABAGO010000068.1"/>
</dbReference>
<evidence type="ECO:0000313" key="1">
    <source>
        <dbReference type="EMBL" id="NMF01153.1"/>
    </source>
</evidence>
<protein>
    <submittedName>
        <fullName evidence="1">Uncharacterized protein</fullName>
    </submittedName>
</protein>
<accession>A0A848D4K8</accession>
<reference evidence="1 2" key="1">
    <citation type="submission" date="2020-04" db="EMBL/GenBank/DDBJ databases">
        <authorList>
            <person name="Hitch T.C.A."/>
            <person name="Wylensek D."/>
            <person name="Clavel T."/>
        </authorList>
    </citation>
    <scope>NUCLEOTIDE SEQUENCE [LARGE SCALE GENOMIC DNA]</scope>
    <source>
        <strain evidence="1 2">WB01_D5_05</strain>
    </source>
</reference>
<evidence type="ECO:0000313" key="2">
    <source>
        <dbReference type="Proteomes" id="UP000561326"/>
    </source>
</evidence>
<dbReference type="EMBL" id="JABAGO010000068">
    <property type="protein sequence ID" value="NMF01153.1"/>
    <property type="molecule type" value="Genomic_DNA"/>
</dbReference>
<gene>
    <name evidence="1" type="ORF">HF838_23430</name>
</gene>
<dbReference type="Proteomes" id="UP000561326">
    <property type="component" value="Unassembled WGS sequence"/>
</dbReference>
<name>A0A848D4K8_ANEAE</name>
<dbReference type="AlphaFoldDB" id="A0A848D4K8"/>
<comment type="caution">
    <text evidence="1">The sequence shown here is derived from an EMBL/GenBank/DDBJ whole genome shotgun (WGS) entry which is preliminary data.</text>
</comment>
<organism evidence="1 2">
    <name type="scientific">Aneurinibacillus aneurinilyticus</name>
    <name type="common">Bacillus aneurinolyticus</name>
    <dbReference type="NCBI Taxonomy" id="1391"/>
    <lineage>
        <taxon>Bacteria</taxon>
        <taxon>Bacillati</taxon>
        <taxon>Bacillota</taxon>
        <taxon>Bacilli</taxon>
        <taxon>Bacillales</taxon>
        <taxon>Paenibacillaceae</taxon>
        <taxon>Aneurinibacillus group</taxon>
        <taxon>Aneurinibacillus</taxon>
    </lineage>
</organism>
<sequence>MGIRNFLIFAVLSIVVIVIVKSGNYFEGIDEAVNPPQVQAEAKTEIIKEPKPVKEEKRKTPISGENAKITEDMPVAVSKESLDEMINYINANNKEALGRMALRGEFFKVNKGDRVTVVKSGFLSSEVEVIETGQRGFVPNEFIIKE</sequence>